<dbReference type="Proteomes" id="UP000295773">
    <property type="component" value="Unassembled WGS sequence"/>
</dbReference>
<dbReference type="SUPFAM" id="SSF54593">
    <property type="entry name" value="Glyoxalase/Bleomycin resistance protein/Dihydroxybiphenyl dioxygenase"/>
    <property type="match status" value="1"/>
</dbReference>
<dbReference type="PROSITE" id="PS51819">
    <property type="entry name" value="VOC"/>
    <property type="match status" value="1"/>
</dbReference>
<dbReference type="EMBL" id="SMBP01000023">
    <property type="protein sequence ID" value="TCU54711.1"/>
    <property type="molecule type" value="Genomic_DNA"/>
</dbReference>
<evidence type="ECO:0000259" key="1">
    <source>
        <dbReference type="PROSITE" id="PS51819"/>
    </source>
</evidence>
<feature type="domain" description="VOC" evidence="1">
    <location>
        <begin position="4"/>
        <end position="121"/>
    </location>
</feature>
<evidence type="ECO:0000313" key="3">
    <source>
        <dbReference type="Proteomes" id="UP000295773"/>
    </source>
</evidence>
<name>A0A4R3SZY3_9FIRM</name>
<dbReference type="Pfam" id="PF00903">
    <property type="entry name" value="Glyoxalase"/>
    <property type="match status" value="1"/>
</dbReference>
<dbReference type="InterPro" id="IPR004360">
    <property type="entry name" value="Glyas_Fos-R_dOase_dom"/>
</dbReference>
<gene>
    <name evidence="2" type="ORF">EDD61_1231</name>
</gene>
<accession>A0A4R3SZY3</accession>
<dbReference type="InterPro" id="IPR037523">
    <property type="entry name" value="VOC_core"/>
</dbReference>
<dbReference type="InterPro" id="IPR029068">
    <property type="entry name" value="Glyas_Bleomycin-R_OHBP_Dase"/>
</dbReference>
<dbReference type="RefSeq" id="WP_132225486.1">
    <property type="nucleotide sequence ID" value="NZ_JANKBG010000022.1"/>
</dbReference>
<keyword evidence="2" id="KW-0456">Lyase</keyword>
<reference evidence="2 3" key="1">
    <citation type="submission" date="2019-03" db="EMBL/GenBank/DDBJ databases">
        <title>Genomic Encyclopedia of Type Strains, Phase IV (KMG-IV): sequencing the most valuable type-strain genomes for metagenomic binning, comparative biology and taxonomic classification.</title>
        <authorList>
            <person name="Goeker M."/>
        </authorList>
    </citation>
    <scope>NUCLEOTIDE SEQUENCE [LARGE SCALE GENOMIC DNA]</scope>
    <source>
        <strain evidence="2 3">DSM 29481</strain>
    </source>
</reference>
<dbReference type="InterPro" id="IPR051332">
    <property type="entry name" value="Fosfomycin_Res_Enzymes"/>
</dbReference>
<dbReference type="AlphaFoldDB" id="A0A4R3SZY3"/>
<dbReference type="GO" id="GO:0016829">
    <property type="term" value="F:lyase activity"/>
    <property type="evidence" value="ECO:0007669"/>
    <property type="project" value="UniProtKB-KW"/>
</dbReference>
<evidence type="ECO:0000313" key="2">
    <source>
        <dbReference type="EMBL" id="TCU54711.1"/>
    </source>
</evidence>
<dbReference type="PANTHER" id="PTHR36113">
    <property type="entry name" value="LYASE, PUTATIVE-RELATED-RELATED"/>
    <property type="match status" value="1"/>
</dbReference>
<organism evidence="2 3">
    <name type="scientific">Longicatena caecimuris</name>
    <dbReference type="NCBI Taxonomy" id="1796635"/>
    <lineage>
        <taxon>Bacteria</taxon>
        <taxon>Bacillati</taxon>
        <taxon>Bacillota</taxon>
        <taxon>Erysipelotrichia</taxon>
        <taxon>Erysipelotrichales</taxon>
        <taxon>Erysipelotrichaceae</taxon>
        <taxon>Longicatena</taxon>
    </lineage>
</organism>
<comment type="caution">
    <text evidence="2">The sequence shown here is derived from an EMBL/GenBank/DDBJ whole genome shotgun (WGS) entry which is preliminary data.</text>
</comment>
<keyword evidence="3" id="KW-1185">Reference proteome</keyword>
<sequence length="121" mass="14020">MNFKLIHCNINITNIEKSVAFYEEALGLHVAAIKKADDDSFQLTYLEDDTHQFQLELTWLKEHPQPYDLGENESHIAFSCDHFQQAYAKHADMGCICYENKAMGIYFIEDPDGYWLEIVPA</sequence>
<dbReference type="Gene3D" id="3.10.180.10">
    <property type="entry name" value="2,3-Dihydroxybiphenyl 1,2-Dioxygenase, domain 1"/>
    <property type="match status" value="1"/>
</dbReference>
<protein>
    <submittedName>
        <fullName evidence="2">Lactoylglutathione lyase</fullName>
    </submittedName>
</protein>
<dbReference type="PANTHER" id="PTHR36113:SF3">
    <property type="entry name" value="SLL5075 PROTEIN"/>
    <property type="match status" value="1"/>
</dbReference>
<proteinExistence type="predicted"/>